<evidence type="ECO:0000256" key="3">
    <source>
        <dbReference type="RuleBase" id="RU003682"/>
    </source>
</evidence>
<evidence type="ECO:0000259" key="5">
    <source>
        <dbReference type="PROSITE" id="PS51471"/>
    </source>
</evidence>
<keyword evidence="2" id="KW-0045">Antibiotic biosynthesis</keyword>
<dbReference type="EMBL" id="CP000384">
    <property type="protein sequence ID" value="ABG09707.1"/>
    <property type="molecule type" value="Genomic_DNA"/>
</dbReference>
<dbReference type="KEGG" id="mmc:Mmcs_3600"/>
<dbReference type="InterPro" id="IPR005123">
    <property type="entry name" value="Oxoglu/Fe-dep_dioxygenase_dom"/>
</dbReference>
<organism evidence="6">
    <name type="scientific">Mycobacterium sp. (strain MCS)</name>
    <dbReference type="NCBI Taxonomy" id="164756"/>
    <lineage>
        <taxon>Bacteria</taxon>
        <taxon>Bacillati</taxon>
        <taxon>Actinomycetota</taxon>
        <taxon>Actinomycetes</taxon>
        <taxon>Mycobacteriales</taxon>
        <taxon>Mycobacteriaceae</taxon>
        <taxon>Mycobacterium</taxon>
    </lineage>
</organism>
<evidence type="ECO:0000313" key="6">
    <source>
        <dbReference type="EMBL" id="ABG09707.1"/>
    </source>
</evidence>
<evidence type="ECO:0000256" key="2">
    <source>
        <dbReference type="ARBA" id="ARBA00023194"/>
    </source>
</evidence>
<dbReference type="SUPFAM" id="SSF51197">
    <property type="entry name" value="Clavaminate synthase-like"/>
    <property type="match status" value="1"/>
</dbReference>
<dbReference type="GO" id="GO:0046872">
    <property type="term" value="F:metal ion binding"/>
    <property type="evidence" value="ECO:0007669"/>
    <property type="project" value="UniProtKB-KW"/>
</dbReference>
<protein>
    <submittedName>
        <fullName evidence="6">2OG-Fe(II) oxygenase</fullName>
    </submittedName>
</protein>
<dbReference type="GO" id="GO:0017000">
    <property type="term" value="P:antibiotic biosynthetic process"/>
    <property type="evidence" value="ECO:0007669"/>
    <property type="project" value="UniProtKB-KW"/>
</dbReference>
<dbReference type="InterPro" id="IPR027443">
    <property type="entry name" value="IPNS-like_sf"/>
</dbReference>
<dbReference type="Gene3D" id="2.60.120.330">
    <property type="entry name" value="B-lactam Antibiotic, Isopenicillin N Synthase, Chain"/>
    <property type="match status" value="1"/>
</dbReference>
<reference evidence="6" key="1">
    <citation type="submission" date="2006-06" db="EMBL/GenBank/DDBJ databases">
        <title>Complete sequence of chromosome of Mycobacterium sp. MCS.</title>
        <authorList>
            <consortium name="US DOE Joint Genome Institute"/>
            <person name="Copeland A."/>
            <person name="Lucas S."/>
            <person name="Lapidus A."/>
            <person name="Barry K."/>
            <person name="Detter J.C."/>
            <person name="Glavina del Rio T."/>
            <person name="Hammon N."/>
            <person name="Israni S."/>
            <person name="Dalin E."/>
            <person name="Tice H."/>
            <person name="Pitluck S."/>
            <person name="Martinez M."/>
            <person name="Schmutz J."/>
            <person name="Larimer F."/>
            <person name="Land M."/>
            <person name="Hauser L."/>
            <person name="Kyrpides N."/>
            <person name="Kim E."/>
            <person name="Miller C.D."/>
            <person name="Hughes J.E."/>
            <person name="Anderson A.J."/>
            <person name="Sims R.C."/>
            <person name="Richardson P."/>
        </authorList>
    </citation>
    <scope>NUCLEOTIDE SEQUENCE [LARGE SCALE GENOMIC DNA]</scope>
    <source>
        <strain evidence="6">MCS</strain>
    </source>
</reference>
<accession>A0A5Q5BN95</accession>
<keyword evidence="3" id="KW-0408">Iron</keyword>
<dbReference type="Pfam" id="PF14226">
    <property type="entry name" value="DIOX_N"/>
    <property type="match status" value="1"/>
</dbReference>
<comment type="pathway">
    <text evidence="1">Antibiotic biosynthesis.</text>
</comment>
<proteinExistence type="inferred from homology"/>
<dbReference type="AlphaFoldDB" id="A0A5Q5BN95"/>
<dbReference type="PROSITE" id="PS51471">
    <property type="entry name" value="FE2OG_OXY"/>
    <property type="match status" value="1"/>
</dbReference>
<dbReference type="GO" id="GO:0016491">
    <property type="term" value="F:oxidoreductase activity"/>
    <property type="evidence" value="ECO:0007669"/>
    <property type="project" value="UniProtKB-KW"/>
</dbReference>
<gene>
    <name evidence="6" type="ordered locus">Mmcs_3600</name>
</gene>
<dbReference type="PANTHER" id="PTHR47990">
    <property type="entry name" value="2-OXOGLUTARATE (2OG) AND FE(II)-DEPENDENT OXYGENASE SUPERFAMILY PROTEIN-RELATED"/>
    <property type="match status" value="1"/>
</dbReference>
<name>A0A5Q5BN95_MYCSS</name>
<feature type="region of interest" description="Disordered" evidence="4">
    <location>
        <begin position="82"/>
        <end position="101"/>
    </location>
</feature>
<evidence type="ECO:0000256" key="1">
    <source>
        <dbReference type="ARBA" id="ARBA00004792"/>
    </source>
</evidence>
<dbReference type="Pfam" id="PF03171">
    <property type="entry name" value="2OG-FeII_Oxy"/>
    <property type="match status" value="1"/>
</dbReference>
<feature type="domain" description="Fe2OG dioxygenase" evidence="5">
    <location>
        <begin position="169"/>
        <end position="279"/>
    </location>
</feature>
<keyword evidence="3" id="KW-0479">Metal-binding</keyword>
<dbReference type="InterPro" id="IPR026992">
    <property type="entry name" value="DIOX_N"/>
</dbReference>
<dbReference type="InterPro" id="IPR044861">
    <property type="entry name" value="IPNS-like_FE2OG_OXY"/>
</dbReference>
<keyword evidence="3" id="KW-0560">Oxidoreductase</keyword>
<evidence type="ECO:0000256" key="4">
    <source>
        <dbReference type="SAM" id="MobiDB-lite"/>
    </source>
</evidence>
<dbReference type="InterPro" id="IPR050231">
    <property type="entry name" value="Iron_ascorbate_oxido_reductase"/>
</dbReference>
<comment type="similarity">
    <text evidence="3">Belongs to the iron/ascorbate-dependent oxidoreductase family.</text>
</comment>
<sequence length="317" mass="34192">MIATIDLSRWYAGGAEADAVAAEVDEGLQQAGFILVTGHGVDPVLAADVRAAARAFFAQPHAVKSRYSVPVGGHGWIGPGAEANGYAEGTETPPDLKESFSLGADTPTGDPDIDRIWFAANVWPDEVPGLRPLVTAYTAQMRRVADDLLALFAHALRLSHNPFERLADRPTWTMNINHYPPVSVVGEPEPGQFRIGPHTDFGTVTILDREPGAGGLQVYSEADGWADAPYRSDALTVNIGDLLEYWSGRRWPSGRHRVLPPQPDAPEEDLVSLIYFYEANHDAVVTPLGPPIGRVAGLDPVTSSDFIKERLDAITVG</sequence>